<keyword evidence="1" id="KW-0167">Capsid protein</keyword>
<evidence type="ECO:0000313" key="2">
    <source>
        <dbReference type="Proteomes" id="UP001223586"/>
    </source>
</evidence>
<keyword evidence="2" id="KW-1185">Reference proteome</keyword>
<gene>
    <name evidence="1" type="ORF">J2S08_001437</name>
</gene>
<dbReference type="Gene3D" id="1.20.1260.10">
    <property type="match status" value="1"/>
</dbReference>
<dbReference type="Proteomes" id="UP001223586">
    <property type="component" value="Unassembled WGS sequence"/>
</dbReference>
<proteinExistence type="predicted"/>
<organism evidence="1 2">
    <name type="scientific">Bacillus chungangensis</name>
    <dbReference type="NCBI Taxonomy" id="587633"/>
    <lineage>
        <taxon>Bacteria</taxon>
        <taxon>Bacillati</taxon>
        <taxon>Bacillota</taxon>
        <taxon>Bacilli</taxon>
        <taxon>Bacillales</taxon>
        <taxon>Bacillaceae</taxon>
        <taxon>Bacillus</taxon>
    </lineage>
</organism>
<dbReference type="InterPro" id="IPR012347">
    <property type="entry name" value="Ferritin-like"/>
</dbReference>
<dbReference type="RefSeq" id="WP_307228053.1">
    <property type="nucleotide sequence ID" value="NZ_JAUSTT010000007.1"/>
</dbReference>
<sequence>MYYYHNYPYSVRTYENAYHRQNLAPHETLELHELLASKTGSLYNMKKTLPKITDPELREIYKEAIQLYSSHIRQLVGLLQDRAYVQEGNEYYA</sequence>
<name>A0ABT9WQN5_9BACI</name>
<dbReference type="EMBL" id="JAUSTT010000007">
    <property type="protein sequence ID" value="MDQ0175603.1"/>
    <property type="molecule type" value="Genomic_DNA"/>
</dbReference>
<keyword evidence="1" id="KW-0946">Virion</keyword>
<reference evidence="1 2" key="1">
    <citation type="submission" date="2023-07" db="EMBL/GenBank/DDBJ databases">
        <title>Genomic Encyclopedia of Type Strains, Phase IV (KMG-IV): sequencing the most valuable type-strain genomes for metagenomic binning, comparative biology and taxonomic classification.</title>
        <authorList>
            <person name="Goeker M."/>
        </authorList>
    </citation>
    <scope>NUCLEOTIDE SEQUENCE [LARGE SCALE GENOMIC DNA]</scope>
    <source>
        <strain evidence="1 2">DSM 23837</strain>
    </source>
</reference>
<comment type="caution">
    <text evidence="1">The sequence shown here is derived from an EMBL/GenBank/DDBJ whole genome shotgun (WGS) entry which is preliminary data.</text>
</comment>
<protein>
    <submittedName>
        <fullName evidence="1">Spore coat protein CotF</fullName>
    </submittedName>
</protein>
<accession>A0ABT9WQN5</accession>
<evidence type="ECO:0000313" key="1">
    <source>
        <dbReference type="EMBL" id="MDQ0175603.1"/>
    </source>
</evidence>